<organism evidence="9 10">
    <name type="scientific">Microvirga puerhi</name>
    <dbReference type="NCBI Taxonomy" id="2876078"/>
    <lineage>
        <taxon>Bacteria</taxon>
        <taxon>Pseudomonadati</taxon>
        <taxon>Pseudomonadota</taxon>
        <taxon>Alphaproteobacteria</taxon>
        <taxon>Hyphomicrobiales</taxon>
        <taxon>Methylobacteriaceae</taxon>
        <taxon>Microvirga</taxon>
    </lineage>
</organism>
<dbReference type="EC" id="2.7.7.7" evidence="9"/>
<dbReference type="InterPro" id="IPR006197">
    <property type="entry name" value="Peptidase_S24_LexA"/>
</dbReference>
<dbReference type="PANTHER" id="PTHR33516">
    <property type="entry name" value="LEXA REPRESSOR"/>
    <property type="match status" value="1"/>
</dbReference>
<evidence type="ECO:0000256" key="7">
    <source>
        <dbReference type="RuleBase" id="RU003991"/>
    </source>
</evidence>
<comment type="similarity">
    <text evidence="1 7">Belongs to the peptidase S24 family.</text>
</comment>
<dbReference type="InterPro" id="IPR015927">
    <property type="entry name" value="Peptidase_S24_S26A/B/C"/>
</dbReference>
<comment type="caution">
    <text evidence="9">The sequence shown here is derived from an EMBL/GenBank/DDBJ whole genome shotgun (WGS) entry which is preliminary data.</text>
</comment>
<evidence type="ECO:0000256" key="3">
    <source>
        <dbReference type="ARBA" id="ARBA00022801"/>
    </source>
</evidence>
<dbReference type="Gene3D" id="2.10.109.10">
    <property type="entry name" value="Umud Fragment, subunit A"/>
    <property type="match status" value="1"/>
</dbReference>
<protein>
    <submittedName>
        <fullName evidence="9">Translesion error-prone DNA polymerase V autoproteolytic subunit</fullName>
        <ecNumber evidence="9">2.7.7.7</ecNumber>
    </submittedName>
</protein>
<evidence type="ECO:0000313" key="9">
    <source>
        <dbReference type="EMBL" id="MBZ6078818.1"/>
    </source>
</evidence>
<evidence type="ECO:0000256" key="1">
    <source>
        <dbReference type="ARBA" id="ARBA00007484"/>
    </source>
</evidence>
<accession>A0ABS7VVB8</accession>
<dbReference type="PANTHER" id="PTHR33516:SF2">
    <property type="entry name" value="LEXA REPRESSOR-RELATED"/>
    <property type="match status" value="1"/>
</dbReference>
<dbReference type="CDD" id="cd06529">
    <property type="entry name" value="S24_LexA-like"/>
    <property type="match status" value="1"/>
</dbReference>
<dbReference type="EMBL" id="JAIRBM010000023">
    <property type="protein sequence ID" value="MBZ6078818.1"/>
    <property type="molecule type" value="Genomic_DNA"/>
</dbReference>
<dbReference type="RefSeq" id="WP_224315570.1">
    <property type="nucleotide sequence ID" value="NZ_JAIRBM010000023.1"/>
</dbReference>
<dbReference type="PRINTS" id="PR00726">
    <property type="entry name" value="LEXASERPTASE"/>
</dbReference>
<dbReference type="GO" id="GO:0003887">
    <property type="term" value="F:DNA-directed DNA polymerase activity"/>
    <property type="evidence" value="ECO:0007669"/>
    <property type="project" value="UniProtKB-EC"/>
</dbReference>
<evidence type="ECO:0000256" key="2">
    <source>
        <dbReference type="ARBA" id="ARBA00022763"/>
    </source>
</evidence>
<evidence type="ECO:0000313" key="10">
    <source>
        <dbReference type="Proteomes" id="UP000704176"/>
    </source>
</evidence>
<keyword evidence="2" id="KW-0227">DNA damage</keyword>
<keyword evidence="5" id="KW-0234">DNA repair</keyword>
<dbReference type="SUPFAM" id="SSF51306">
    <property type="entry name" value="LexA/Signal peptidase"/>
    <property type="match status" value="1"/>
</dbReference>
<dbReference type="Pfam" id="PF00717">
    <property type="entry name" value="Peptidase_S24"/>
    <property type="match status" value="1"/>
</dbReference>
<dbReference type="InterPro" id="IPR036286">
    <property type="entry name" value="LexA/Signal_pep-like_sf"/>
</dbReference>
<dbReference type="Proteomes" id="UP000704176">
    <property type="component" value="Unassembled WGS sequence"/>
</dbReference>
<dbReference type="NCBIfam" id="NF007621">
    <property type="entry name" value="PRK10276.1"/>
    <property type="match status" value="1"/>
</dbReference>
<name>A0ABS7VVB8_9HYPH</name>
<keyword evidence="10" id="KW-1185">Reference proteome</keyword>
<keyword evidence="3 7" id="KW-0378">Hydrolase</keyword>
<proteinExistence type="inferred from homology"/>
<sequence>MLAKVVLGAEVVVPLYIEGLCAGFPSPADDYIDERIDLARLLVRNPAATFLWRVSGWSMKDAGIYDKDILVVDRSLQPRHNDVVVAIVNGERSLKRLLVEGGRPRLVFENKALPSFTLPELAEIEIWGVARCNVHMLRKGRS</sequence>
<keyword evidence="9" id="KW-0808">Transferase</keyword>
<keyword evidence="4 7" id="KW-0068">Autocatalytic cleavage</keyword>
<dbReference type="InterPro" id="IPR050077">
    <property type="entry name" value="LexA_repressor"/>
</dbReference>
<dbReference type="InterPro" id="IPR039418">
    <property type="entry name" value="LexA-like"/>
</dbReference>
<keyword evidence="9" id="KW-0548">Nucleotidyltransferase</keyword>
<evidence type="ECO:0000256" key="5">
    <source>
        <dbReference type="ARBA" id="ARBA00023204"/>
    </source>
</evidence>
<keyword evidence="6" id="KW-0742">SOS response</keyword>
<reference evidence="9 10" key="1">
    <citation type="submission" date="2021-09" db="EMBL/GenBank/DDBJ databases">
        <title>The complete genome sequence of a new microorganism.</title>
        <authorList>
            <person name="Zi Z."/>
        </authorList>
    </citation>
    <scope>NUCLEOTIDE SEQUENCE [LARGE SCALE GENOMIC DNA]</scope>
    <source>
        <strain evidence="9 10">WGZ8</strain>
    </source>
</reference>
<evidence type="ECO:0000259" key="8">
    <source>
        <dbReference type="Pfam" id="PF00717"/>
    </source>
</evidence>
<evidence type="ECO:0000256" key="4">
    <source>
        <dbReference type="ARBA" id="ARBA00022813"/>
    </source>
</evidence>
<feature type="domain" description="Peptidase S24/S26A/S26B/S26C" evidence="8">
    <location>
        <begin position="15"/>
        <end position="130"/>
    </location>
</feature>
<gene>
    <name evidence="9" type="primary">umuD</name>
    <name evidence="9" type="ORF">K9B37_21395</name>
</gene>
<evidence type="ECO:0000256" key="6">
    <source>
        <dbReference type="ARBA" id="ARBA00023236"/>
    </source>
</evidence>